<evidence type="ECO:0000256" key="1">
    <source>
        <dbReference type="SAM" id="Phobius"/>
    </source>
</evidence>
<keyword evidence="1" id="KW-0812">Transmembrane</keyword>
<evidence type="ECO:0000313" key="3">
    <source>
        <dbReference type="EMBL" id="MBM9434019.1"/>
    </source>
</evidence>
<keyword evidence="1" id="KW-1133">Transmembrane helix</keyword>
<evidence type="ECO:0000259" key="2">
    <source>
        <dbReference type="Pfam" id="PF11181"/>
    </source>
</evidence>
<keyword evidence="4" id="KW-1185">Reference proteome</keyword>
<feature type="transmembrane region" description="Helical" evidence="1">
    <location>
        <begin position="102"/>
        <end position="126"/>
    </location>
</feature>
<dbReference type="RefSeq" id="WP_182171604.1">
    <property type="nucleotide sequence ID" value="NZ_CP059676.1"/>
</dbReference>
<sequence length="164" mass="17738">MESNEHGPATDTPGELHSSTINYRVLTSVRSYSEAQHHVDTLSDAGFPVENIRIVGIGLEMVEQVTGRRTTWTSAWQGAVSGAWMGIFFGLLFSLFAPVIPWQVILTAIALGLVFGAVSGAFVHVLQGGKRDFSSVATTRASHYEIHVVAGLMEDASRILRLPS</sequence>
<comment type="caution">
    <text evidence="3">The sequence shown here is derived from an EMBL/GenBank/DDBJ whole genome shotgun (WGS) entry which is preliminary data.</text>
</comment>
<reference evidence="4" key="1">
    <citation type="submission" date="2021-02" db="EMBL/GenBank/DDBJ databases">
        <title>Leucobacter sp. CX169.</title>
        <authorList>
            <person name="Cheng Y."/>
        </authorList>
    </citation>
    <scope>NUCLEOTIDE SEQUENCE [LARGE SCALE GENOMIC DNA]</scope>
    <source>
        <strain evidence="4">JY899</strain>
    </source>
</reference>
<keyword evidence="1" id="KW-0472">Membrane</keyword>
<dbReference type="Proteomes" id="UP000705983">
    <property type="component" value="Unassembled WGS sequence"/>
</dbReference>
<accession>A0ABS2TH87</accession>
<evidence type="ECO:0000313" key="4">
    <source>
        <dbReference type="Proteomes" id="UP000705983"/>
    </source>
</evidence>
<protein>
    <recommendedName>
        <fullName evidence="2">General stress protein 17M-like domain-containing protein</fullName>
    </recommendedName>
</protein>
<feature type="domain" description="General stress protein 17M-like" evidence="2">
    <location>
        <begin position="26"/>
        <end position="98"/>
    </location>
</feature>
<dbReference type="InterPro" id="IPR025889">
    <property type="entry name" value="GSP17M-like_dom"/>
</dbReference>
<name>A0ABS2TH87_9ACTO</name>
<proteinExistence type="predicted"/>
<feature type="transmembrane region" description="Helical" evidence="1">
    <location>
        <begin position="78"/>
        <end position="96"/>
    </location>
</feature>
<gene>
    <name evidence="3" type="ORF">JVW63_09965</name>
</gene>
<dbReference type="Pfam" id="PF11181">
    <property type="entry name" value="YflT"/>
    <property type="match status" value="1"/>
</dbReference>
<organism evidence="3 4">
    <name type="scientific">Flaviflexus equikiangi</name>
    <dbReference type="NCBI Taxonomy" id="2758573"/>
    <lineage>
        <taxon>Bacteria</taxon>
        <taxon>Bacillati</taxon>
        <taxon>Actinomycetota</taxon>
        <taxon>Actinomycetes</taxon>
        <taxon>Actinomycetales</taxon>
        <taxon>Actinomycetaceae</taxon>
        <taxon>Flaviflexus</taxon>
    </lineage>
</organism>
<dbReference type="EMBL" id="JAFFJS010000006">
    <property type="protein sequence ID" value="MBM9434019.1"/>
    <property type="molecule type" value="Genomic_DNA"/>
</dbReference>